<feature type="transmembrane region" description="Helical" evidence="1">
    <location>
        <begin position="58"/>
        <end position="78"/>
    </location>
</feature>
<protein>
    <recommendedName>
        <fullName evidence="4">Transmemrbane protein</fullName>
    </recommendedName>
</protein>
<evidence type="ECO:0000313" key="3">
    <source>
        <dbReference type="Proteomes" id="UP000606921"/>
    </source>
</evidence>
<keyword evidence="3" id="KW-1185">Reference proteome</keyword>
<evidence type="ECO:0000313" key="2">
    <source>
        <dbReference type="EMBL" id="CAD7033435.1"/>
    </source>
</evidence>
<sequence>MEPDSPTVPKRTLTQILFVVFLRLVAVTCLWFGLQYWAMLVGYSLGGRARFDLLSLPWQVAAPSLAVLFPIASLGLWLTVSWGPVLFALAAVTQVLMFKLWSDIFGTNSFVLLFHALVASLYVLFRIALWLEERRRAEQVTGDLP</sequence>
<dbReference type="Pfam" id="PF19660">
    <property type="entry name" value="DUF6163"/>
    <property type="match status" value="1"/>
</dbReference>
<dbReference type="InterPro" id="IPR046161">
    <property type="entry name" value="DUF6163"/>
</dbReference>
<organism evidence="2 3">
    <name type="scientific">Pseudorhizobium endolithicum</name>
    <dbReference type="NCBI Taxonomy" id="1191678"/>
    <lineage>
        <taxon>Bacteria</taxon>
        <taxon>Pseudomonadati</taxon>
        <taxon>Pseudomonadota</taxon>
        <taxon>Alphaproteobacteria</taxon>
        <taxon>Hyphomicrobiales</taxon>
        <taxon>Rhizobiaceae</taxon>
        <taxon>Rhizobium/Agrobacterium group</taxon>
        <taxon>Pseudorhizobium</taxon>
    </lineage>
</organism>
<name>A0ABM8PJG5_9HYPH</name>
<evidence type="ECO:0008006" key="4">
    <source>
        <dbReference type="Google" id="ProtNLM"/>
    </source>
</evidence>
<keyword evidence="1" id="KW-0472">Membrane</keyword>
<dbReference type="Proteomes" id="UP000606921">
    <property type="component" value="Unassembled WGS sequence"/>
</dbReference>
<keyword evidence="1" id="KW-1133">Transmembrane helix</keyword>
<gene>
    <name evidence="2" type="ORF">REJC140_03185</name>
</gene>
<feature type="transmembrane region" description="Helical" evidence="1">
    <location>
        <begin position="12"/>
        <end position="38"/>
    </location>
</feature>
<reference evidence="2 3" key="1">
    <citation type="submission" date="2020-11" db="EMBL/GenBank/DDBJ databases">
        <authorList>
            <person name="Lassalle F."/>
        </authorList>
    </citation>
    <scope>NUCLEOTIDE SEQUENCE [LARGE SCALE GENOMIC DNA]</scope>
    <source>
        <strain evidence="2 3">JC140</strain>
    </source>
</reference>
<keyword evidence="1" id="KW-0812">Transmembrane</keyword>
<feature type="transmembrane region" description="Helical" evidence="1">
    <location>
        <begin position="85"/>
        <end position="104"/>
    </location>
</feature>
<dbReference type="EMBL" id="CABFWF030000010">
    <property type="protein sequence ID" value="CAD7033435.1"/>
    <property type="molecule type" value="Genomic_DNA"/>
</dbReference>
<dbReference type="RefSeq" id="WP_142592284.1">
    <property type="nucleotide sequence ID" value="NZ_CABFWF030000010.1"/>
</dbReference>
<comment type="caution">
    <text evidence="2">The sequence shown here is derived from an EMBL/GenBank/DDBJ whole genome shotgun (WGS) entry which is preliminary data.</text>
</comment>
<proteinExistence type="predicted"/>
<feature type="transmembrane region" description="Helical" evidence="1">
    <location>
        <begin position="110"/>
        <end position="129"/>
    </location>
</feature>
<evidence type="ECO:0000256" key="1">
    <source>
        <dbReference type="SAM" id="Phobius"/>
    </source>
</evidence>
<accession>A0ABM8PJG5</accession>